<dbReference type="EC" id="2.1.1.220" evidence="2"/>
<evidence type="ECO:0000256" key="9">
    <source>
        <dbReference type="ARBA" id="ARBA00033309"/>
    </source>
</evidence>
<dbReference type="PANTHER" id="PTHR12133:SF2">
    <property type="entry name" value="TRNA (ADENINE(58)-N(1))-METHYLTRANSFERASE CATALYTIC SUBUNIT TRMT61A"/>
    <property type="match status" value="1"/>
</dbReference>
<reference evidence="13" key="1">
    <citation type="submission" date="2024-06" db="EMBL/GenBank/DDBJ databases">
        <title>Multi-omics analyses provide insights into the biosynthesis of the anticancer antibiotic pleurotin in Hohenbuehelia grisea.</title>
        <authorList>
            <person name="Weaver J.A."/>
            <person name="Alberti F."/>
        </authorList>
    </citation>
    <scope>NUCLEOTIDE SEQUENCE [LARGE SCALE GENOMIC DNA]</scope>
    <source>
        <strain evidence="13">T-177</strain>
    </source>
</reference>
<evidence type="ECO:0000256" key="8">
    <source>
        <dbReference type="ARBA" id="ARBA00023242"/>
    </source>
</evidence>
<dbReference type="InterPro" id="IPR029063">
    <property type="entry name" value="SAM-dependent_MTases_sf"/>
</dbReference>
<feature type="region of interest" description="Disordered" evidence="10">
    <location>
        <begin position="263"/>
        <end position="383"/>
    </location>
</feature>
<accession>A0ABR3K056</accession>
<dbReference type="Gene3D" id="3.10.330.20">
    <property type="match status" value="1"/>
</dbReference>
<feature type="region of interest" description="Disordered" evidence="10">
    <location>
        <begin position="417"/>
        <end position="444"/>
    </location>
</feature>
<feature type="compositionally biased region" description="Low complexity" evidence="10">
    <location>
        <begin position="322"/>
        <end position="332"/>
    </location>
</feature>
<sequence length="444" mass="47919">MWSDARTIQHGDVLIVWLTRDLLQPIQVTKGADLNIRFGYYLHDDLIGVPYGSKVASRNKKGFIHVLRPTPELWTQALPHRTQILYLADIAFVTSHLDIRPGSRVVEAGTGSGSFSHSVARTVGPKGHLFSFEFHHTRFLKATDEFTRHGLMPGTVTLAHRNVCKDGFDPSLNDSVDSVFLDLPMPWDAVPYAKAALRKDRISRICCFSPCMEQVLRTVIALNDAGFSEITMYETLTRPHEVSIAPPPLKTVQSAATTLMQAERVREDRRLRQVASSTRAGLSKKQDKTGKSKDVATGEEEDASEGAKPHGEKRKRGVSPDAGAVPASNASPAPEPPKKARLDTDGDDPSAPTQTLIVPSAPDATPVPGALTSTPGRNSPSVAPIARTSVSRAFAEVRGHTSYLTFACLLPPVAAAKTSLASTSLDRSESTPKAPEGVDAEVAA</sequence>
<keyword evidence="5" id="KW-0808">Transferase</keyword>
<comment type="subcellular location">
    <subcellularLocation>
        <location evidence="1">Nucleus</location>
    </subcellularLocation>
</comment>
<dbReference type="InterPro" id="IPR049470">
    <property type="entry name" value="TRM61_C"/>
</dbReference>
<gene>
    <name evidence="12" type="ORF">HGRIS_006424</name>
</gene>
<keyword evidence="13" id="KW-1185">Reference proteome</keyword>
<evidence type="ECO:0000256" key="1">
    <source>
        <dbReference type="ARBA" id="ARBA00004123"/>
    </source>
</evidence>
<organism evidence="12 13">
    <name type="scientific">Hohenbuehelia grisea</name>
    <dbReference type="NCBI Taxonomy" id="104357"/>
    <lineage>
        <taxon>Eukaryota</taxon>
        <taxon>Fungi</taxon>
        <taxon>Dikarya</taxon>
        <taxon>Basidiomycota</taxon>
        <taxon>Agaricomycotina</taxon>
        <taxon>Agaricomycetes</taxon>
        <taxon>Agaricomycetidae</taxon>
        <taxon>Agaricales</taxon>
        <taxon>Pleurotineae</taxon>
        <taxon>Pleurotaceae</taxon>
        <taxon>Hohenbuehelia</taxon>
    </lineage>
</organism>
<dbReference type="Proteomes" id="UP001556367">
    <property type="component" value="Unassembled WGS sequence"/>
</dbReference>
<dbReference type="SUPFAM" id="SSF53335">
    <property type="entry name" value="S-adenosyl-L-methionine-dependent methyltransferases"/>
    <property type="match status" value="1"/>
</dbReference>
<evidence type="ECO:0000256" key="2">
    <source>
        <dbReference type="ARBA" id="ARBA00012796"/>
    </source>
</evidence>
<evidence type="ECO:0000256" key="5">
    <source>
        <dbReference type="ARBA" id="ARBA00022679"/>
    </source>
</evidence>
<proteinExistence type="predicted"/>
<feature type="domain" description="tRNA (adenine(58)-N(1))-methyltransferase catalytic subunit TRM61 C-terminal" evidence="11">
    <location>
        <begin position="62"/>
        <end position="293"/>
    </location>
</feature>
<feature type="compositionally biased region" description="Polar residues" evidence="10">
    <location>
        <begin position="371"/>
        <end position="381"/>
    </location>
</feature>
<dbReference type="InterPro" id="IPR014816">
    <property type="entry name" value="tRNA_MeTrfase_Gcd14"/>
</dbReference>
<keyword evidence="7" id="KW-0819">tRNA processing</keyword>
<evidence type="ECO:0000313" key="12">
    <source>
        <dbReference type="EMBL" id="KAL0961482.1"/>
    </source>
</evidence>
<evidence type="ECO:0000256" key="7">
    <source>
        <dbReference type="ARBA" id="ARBA00022694"/>
    </source>
</evidence>
<protein>
    <recommendedName>
        <fullName evidence="3">tRNA (adenine(58)-N(1))-methyltransferase catalytic subunit TRM61</fullName>
        <ecNumber evidence="2">2.1.1.220</ecNumber>
    </recommendedName>
    <alternativeName>
        <fullName evidence="9">tRNA(m1A58)-methyltransferase subunit TRM61</fullName>
    </alternativeName>
</protein>
<evidence type="ECO:0000256" key="4">
    <source>
        <dbReference type="ARBA" id="ARBA00022603"/>
    </source>
</evidence>
<comment type="caution">
    <text evidence="12">The sequence shown here is derived from an EMBL/GenBank/DDBJ whole genome shotgun (WGS) entry which is preliminary data.</text>
</comment>
<dbReference type="PANTHER" id="PTHR12133">
    <property type="entry name" value="TRNA (ADENINE(58)-N(1))-METHYLTRANSFERASE"/>
    <property type="match status" value="1"/>
</dbReference>
<keyword evidence="6" id="KW-0949">S-adenosyl-L-methionine</keyword>
<evidence type="ECO:0000313" key="13">
    <source>
        <dbReference type="Proteomes" id="UP001556367"/>
    </source>
</evidence>
<name>A0ABR3K056_9AGAR</name>
<dbReference type="Pfam" id="PF08704">
    <property type="entry name" value="GCD14"/>
    <property type="match status" value="1"/>
</dbReference>
<evidence type="ECO:0000256" key="10">
    <source>
        <dbReference type="SAM" id="MobiDB-lite"/>
    </source>
</evidence>
<evidence type="ECO:0000256" key="6">
    <source>
        <dbReference type="ARBA" id="ARBA00022691"/>
    </source>
</evidence>
<keyword evidence="4" id="KW-0489">Methyltransferase</keyword>
<keyword evidence="8" id="KW-0539">Nucleus</keyword>
<evidence type="ECO:0000259" key="11">
    <source>
        <dbReference type="Pfam" id="PF08704"/>
    </source>
</evidence>
<feature type="compositionally biased region" description="Basic and acidic residues" evidence="10">
    <location>
        <begin position="284"/>
        <end position="296"/>
    </location>
</feature>
<dbReference type="EMBL" id="JASNQZ010000001">
    <property type="protein sequence ID" value="KAL0961482.1"/>
    <property type="molecule type" value="Genomic_DNA"/>
</dbReference>
<evidence type="ECO:0000256" key="3">
    <source>
        <dbReference type="ARBA" id="ARBA00015963"/>
    </source>
</evidence>
<dbReference type="PROSITE" id="PS51620">
    <property type="entry name" value="SAM_TRM61"/>
    <property type="match status" value="1"/>
</dbReference>
<dbReference type="Gene3D" id="3.40.50.150">
    <property type="entry name" value="Vaccinia Virus protein VP39"/>
    <property type="match status" value="1"/>
</dbReference>